<reference evidence="5 6" key="1">
    <citation type="submission" date="2014-02" db="EMBL/GenBank/DDBJ databases">
        <title>The small core and large imbalanced accessory genome model reveals a collaborative survival strategy of Sorangium cellulosum strains in nature.</title>
        <authorList>
            <person name="Han K."/>
            <person name="Peng R."/>
            <person name="Blom J."/>
            <person name="Li Y.-Z."/>
        </authorList>
    </citation>
    <scope>NUCLEOTIDE SEQUENCE [LARGE SCALE GENOMIC DNA]</scope>
    <source>
        <strain evidence="5 6">So0157-18</strain>
    </source>
</reference>
<gene>
    <name evidence="5" type="ORF">BE04_49280</name>
</gene>
<dbReference type="SUPFAM" id="SSF53720">
    <property type="entry name" value="ALDH-like"/>
    <property type="match status" value="1"/>
</dbReference>
<keyword evidence="3" id="KW-0520">NAD</keyword>
<dbReference type="EC" id="1.2.1.27" evidence="1"/>
<evidence type="ECO:0000256" key="3">
    <source>
        <dbReference type="ARBA" id="ARBA00023027"/>
    </source>
</evidence>
<dbReference type="InterPro" id="IPR016161">
    <property type="entry name" value="Ald_DH/histidinol_DH"/>
</dbReference>
<dbReference type="CDD" id="cd07085">
    <property type="entry name" value="ALDH_F6_MMSDH"/>
    <property type="match status" value="1"/>
</dbReference>
<dbReference type="Gene3D" id="3.40.309.10">
    <property type="entry name" value="Aldehyde Dehydrogenase, Chain A, domain 2"/>
    <property type="match status" value="1"/>
</dbReference>
<dbReference type="Pfam" id="PF00171">
    <property type="entry name" value="Aldedh"/>
    <property type="match status" value="1"/>
</dbReference>
<comment type="caution">
    <text evidence="5">The sequence shown here is derived from an EMBL/GenBank/DDBJ whole genome shotgun (WGS) entry which is preliminary data.</text>
</comment>
<dbReference type="NCBIfam" id="TIGR01722">
    <property type="entry name" value="MMSDH"/>
    <property type="match status" value="1"/>
</dbReference>
<evidence type="ECO:0000259" key="4">
    <source>
        <dbReference type="Pfam" id="PF00171"/>
    </source>
</evidence>
<dbReference type="PANTHER" id="PTHR43866">
    <property type="entry name" value="MALONATE-SEMIALDEHYDE DEHYDROGENASE"/>
    <property type="match status" value="1"/>
</dbReference>
<dbReference type="FunFam" id="3.40.605.10:FF:000003">
    <property type="entry name" value="Methylmalonate-semialdehyde dehydrogenase [acylating]"/>
    <property type="match status" value="1"/>
</dbReference>
<dbReference type="InterPro" id="IPR016160">
    <property type="entry name" value="Ald_DH_CS_CYS"/>
</dbReference>
<name>A0A150PH58_SORCE</name>
<dbReference type="FunFam" id="3.40.309.10:FF:000002">
    <property type="entry name" value="Methylmalonate-semialdehyde dehydrogenase (Acylating)"/>
    <property type="match status" value="1"/>
</dbReference>
<dbReference type="Gene3D" id="3.40.605.10">
    <property type="entry name" value="Aldehyde Dehydrogenase, Chain A, domain 1"/>
    <property type="match status" value="1"/>
</dbReference>
<proteinExistence type="predicted"/>
<dbReference type="AlphaFoldDB" id="A0A150PH58"/>
<dbReference type="PROSITE" id="PS00070">
    <property type="entry name" value="ALDEHYDE_DEHYDR_CYS"/>
    <property type="match status" value="1"/>
</dbReference>
<dbReference type="InterPro" id="IPR015590">
    <property type="entry name" value="Aldehyde_DH_dom"/>
</dbReference>
<evidence type="ECO:0000313" key="6">
    <source>
        <dbReference type="Proteomes" id="UP000075604"/>
    </source>
</evidence>
<evidence type="ECO:0000256" key="1">
    <source>
        <dbReference type="ARBA" id="ARBA00013048"/>
    </source>
</evidence>
<dbReference type="GO" id="GO:0006574">
    <property type="term" value="P:L-valine catabolic process"/>
    <property type="evidence" value="ECO:0007669"/>
    <property type="project" value="TreeGrafter"/>
</dbReference>
<dbReference type="Proteomes" id="UP000075604">
    <property type="component" value="Unassembled WGS sequence"/>
</dbReference>
<dbReference type="EMBL" id="JELX01002546">
    <property type="protein sequence ID" value="KYF55031.1"/>
    <property type="molecule type" value="Genomic_DNA"/>
</dbReference>
<protein>
    <recommendedName>
        <fullName evidence="1">methylmalonate-semialdehyde dehydrogenase (CoA acylating)</fullName>
        <ecNumber evidence="1">1.2.1.27</ecNumber>
    </recommendedName>
</protein>
<sequence>MIKKLQNYVGGKMTNSSTQRWGDVFNPALGAVTSQVPMSTAGEVSSAVLVAKQAFEGWSATPPVRRARVMFELKSLIDRHVDELAALVTAEHGKVLDDARGSVTRGMEVVEFAAGIPQLLKGEYSEGVARGVDSWSFRQPLGVCAGVGPFNFPAMIPLWMAPIAIACGNTFIMKPSEKVPSLSLRLAELWTQAGLPPGVFNVVSGDKEVVDALIEHPDVAAISLVGSTPVAEDVYQRATRAGKRVQALGGAKNHMIVMPDADLSHTVDALMGAAYGSAGERCMAISVAVAVGPGTGDRLVDALIPKIKALKIGPGDQPGLDMGPLVTKQHLEKVSGYVDLGVKEGARLLVDGRGLKVPGSENGFFLGGCLFDHVTSSMKIYQEEIFGPVLAVVRVPTLDAAIQLVNAHRYGNGGAIFTSSGEAADEFTKRIQIGMVGVNVPIPVPMAFHSFGGWKGSLFGDHYMHGPEGVRFFTRLKTVTSRWPRGASVGASFAMPTVK</sequence>
<keyword evidence="2" id="KW-0560">Oxidoreductase</keyword>
<dbReference type="InterPro" id="IPR010061">
    <property type="entry name" value="MeMal-semiAld_DH"/>
</dbReference>
<dbReference type="PANTHER" id="PTHR43866:SF4">
    <property type="entry name" value="MALONATE-SEMIALDEHYDE DEHYDROGENASE"/>
    <property type="match status" value="1"/>
</dbReference>
<evidence type="ECO:0000256" key="2">
    <source>
        <dbReference type="ARBA" id="ARBA00023002"/>
    </source>
</evidence>
<evidence type="ECO:0000313" key="5">
    <source>
        <dbReference type="EMBL" id="KYF55031.1"/>
    </source>
</evidence>
<dbReference type="InterPro" id="IPR016163">
    <property type="entry name" value="Ald_DH_C"/>
</dbReference>
<organism evidence="5 6">
    <name type="scientific">Sorangium cellulosum</name>
    <name type="common">Polyangium cellulosum</name>
    <dbReference type="NCBI Taxonomy" id="56"/>
    <lineage>
        <taxon>Bacteria</taxon>
        <taxon>Pseudomonadati</taxon>
        <taxon>Myxococcota</taxon>
        <taxon>Polyangia</taxon>
        <taxon>Polyangiales</taxon>
        <taxon>Polyangiaceae</taxon>
        <taxon>Sorangium</taxon>
    </lineage>
</organism>
<dbReference type="InterPro" id="IPR016162">
    <property type="entry name" value="Ald_DH_N"/>
</dbReference>
<dbReference type="GO" id="GO:0004491">
    <property type="term" value="F:methylmalonate-semialdehyde dehydrogenase (acylating, NAD) activity"/>
    <property type="evidence" value="ECO:0007669"/>
    <property type="project" value="UniProtKB-EC"/>
</dbReference>
<dbReference type="GO" id="GO:0006210">
    <property type="term" value="P:thymine catabolic process"/>
    <property type="evidence" value="ECO:0007669"/>
    <property type="project" value="TreeGrafter"/>
</dbReference>
<feature type="domain" description="Aldehyde dehydrogenase" evidence="4">
    <location>
        <begin position="17"/>
        <end position="479"/>
    </location>
</feature>
<accession>A0A150PH58</accession>